<feature type="compositionally biased region" description="Polar residues" evidence="1">
    <location>
        <begin position="1"/>
        <end position="13"/>
    </location>
</feature>
<accession>A0A0L0EYX3</accession>
<feature type="non-terminal residue" evidence="2">
    <location>
        <position position="78"/>
    </location>
</feature>
<evidence type="ECO:0000313" key="3">
    <source>
        <dbReference type="Proteomes" id="UP000054560"/>
    </source>
</evidence>
<feature type="region of interest" description="Disordered" evidence="1">
    <location>
        <begin position="1"/>
        <end position="23"/>
    </location>
</feature>
<dbReference type="RefSeq" id="XP_014143559.1">
    <property type="nucleotide sequence ID" value="XM_014288084.1"/>
</dbReference>
<evidence type="ECO:0000256" key="1">
    <source>
        <dbReference type="SAM" id="MobiDB-lite"/>
    </source>
</evidence>
<dbReference type="GeneID" id="25918336"/>
<sequence>MKKGTANVQTHNSTDQDRDAEQLDEVGQTSNLYDFMAIILTKFSFVVDVEADSRNKTALLGVNPKRTYLPPEYTCSQW</sequence>
<dbReference type="EMBL" id="KQ253880">
    <property type="protein sequence ID" value="KNC69657.1"/>
    <property type="molecule type" value="Genomic_DNA"/>
</dbReference>
<dbReference type="AlphaFoldDB" id="A0A0L0EYX3"/>
<reference evidence="2 3" key="1">
    <citation type="submission" date="2011-02" db="EMBL/GenBank/DDBJ databases">
        <title>The Genome Sequence of Sphaeroforma arctica JP610.</title>
        <authorList>
            <consortium name="The Broad Institute Genome Sequencing Platform"/>
            <person name="Russ C."/>
            <person name="Cuomo C."/>
            <person name="Young S.K."/>
            <person name="Zeng Q."/>
            <person name="Gargeya S."/>
            <person name="Alvarado L."/>
            <person name="Berlin A."/>
            <person name="Chapman S.B."/>
            <person name="Chen Z."/>
            <person name="Freedman E."/>
            <person name="Gellesch M."/>
            <person name="Goldberg J."/>
            <person name="Griggs A."/>
            <person name="Gujja S."/>
            <person name="Heilman E."/>
            <person name="Heiman D."/>
            <person name="Howarth C."/>
            <person name="Mehta T."/>
            <person name="Neiman D."/>
            <person name="Pearson M."/>
            <person name="Roberts A."/>
            <person name="Saif S."/>
            <person name="Shea T."/>
            <person name="Shenoy N."/>
            <person name="Sisk P."/>
            <person name="Stolte C."/>
            <person name="Sykes S."/>
            <person name="White J."/>
            <person name="Yandava C."/>
            <person name="Burger G."/>
            <person name="Gray M.W."/>
            <person name="Holland P.W.H."/>
            <person name="King N."/>
            <person name="Lang F.B.F."/>
            <person name="Roger A.J."/>
            <person name="Ruiz-Trillo I."/>
            <person name="Haas B."/>
            <person name="Nusbaum C."/>
            <person name="Birren B."/>
        </authorList>
    </citation>
    <scope>NUCLEOTIDE SEQUENCE [LARGE SCALE GENOMIC DNA]</scope>
    <source>
        <strain evidence="2 3">JP610</strain>
    </source>
</reference>
<proteinExistence type="predicted"/>
<keyword evidence="3" id="KW-1185">Reference proteome</keyword>
<organism evidence="2 3">
    <name type="scientific">Sphaeroforma arctica JP610</name>
    <dbReference type="NCBI Taxonomy" id="667725"/>
    <lineage>
        <taxon>Eukaryota</taxon>
        <taxon>Ichthyosporea</taxon>
        <taxon>Ichthyophonida</taxon>
        <taxon>Sphaeroforma</taxon>
    </lineage>
</organism>
<protein>
    <submittedName>
        <fullName evidence="2">Uncharacterized protein</fullName>
    </submittedName>
</protein>
<evidence type="ECO:0000313" key="2">
    <source>
        <dbReference type="EMBL" id="KNC69657.1"/>
    </source>
</evidence>
<name>A0A0L0EYX3_9EUKA</name>
<gene>
    <name evidence="2" type="ORF">SARC_17832</name>
</gene>
<dbReference type="Proteomes" id="UP000054560">
    <property type="component" value="Unassembled WGS sequence"/>
</dbReference>